<dbReference type="SUPFAM" id="SSF51735">
    <property type="entry name" value="NAD(P)-binding Rossmann-fold domains"/>
    <property type="match status" value="1"/>
</dbReference>
<dbReference type="Proteomes" id="UP000778578">
    <property type="component" value="Unassembled WGS sequence"/>
</dbReference>
<dbReference type="Gene3D" id="3.40.50.720">
    <property type="entry name" value="NAD(P)-binding Rossmann-like Domain"/>
    <property type="match status" value="1"/>
</dbReference>
<dbReference type="InterPro" id="IPR036291">
    <property type="entry name" value="NAD(P)-bd_dom_sf"/>
</dbReference>
<dbReference type="CDD" id="cd08241">
    <property type="entry name" value="QOR1"/>
    <property type="match status" value="1"/>
</dbReference>
<gene>
    <name evidence="2" type="ORF">K7862_26080</name>
</gene>
<dbReference type="InterPro" id="IPR051397">
    <property type="entry name" value="Zn-ADH-like_protein"/>
</dbReference>
<dbReference type="SUPFAM" id="SSF50129">
    <property type="entry name" value="GroES-like"/>
    <property type="match status" value="1"/>
</dbReference>
<feature type="domain" description="Enoyl reductase (ER)" evidence="1">
    <location>
        <begin position="21"/>
        <end position="325"/>
    </location>
</feature>
<accession>A0ABS7QD43</accession>
<evidence type="ECO:0000313" key="3">
    <source>
        <dbReference type="Proteomes" id="UP000778578"/>
    </source>
</evidence>
<dbReference type="SMART" id="SM00829">
    <property type="entry name" value="PKS_ER"/>
    <property type="match status" value="1"/>
</dbReference>
<proteinExistence type="predicted"/>
<dbReference type="InterPro" id="IPR013149">
    <property type="entry name" value="ADH-like_C"/>
</dbReference>
<evidence type="ECO:0000259" key="1">
    <source>
        <dbReference type="SMART" id="SM00829"/>
    </source>
</evidence>
<dbReference type="PANTHER" id="PTHR43677:SF4">
    <property type="entry name" value="QUINONE OXIDOREDUCTASE-LIKE PROTEIN 2"/>
    <property type="match status" value="1"/>
</dbReference>
<dbReference type="Pfam" id="PF00107">
    <property type="entry name" value="ADH_zinc_N"/>
    <property type="match status" value="1"/>
</dbReference>
<dbReference type="InterPro" id="IPR013154">
    <property type="entry name" value="ADH-like_N"/>
</dbReference>
<keyword evidence="3" id="KW-1185">Reference proteome</keyword>
<name>A0ABS7QD43_9ACTN</name>
<dbReference type="InterPro" id="IPR011032">
    <property type="entry name" value="GroES-like_sf"/>
</dbReference>
<protein>
    <submittedName>
        <fullName evidence="2">NADPH:quinone oxidoreductase family protein</fullName>
    </submittedName>
</protein>
<dbReference type="RefSeq" id="WP_222966772.1">
    <property type="nucleotide sequence ID" value="NZ_JAINZZ010000041.1"/>
</dbReference>
<sequence>MFSGQAWRLERFGPPEESVELRQMTWAEPSPGQVLVRVRAAGAGYPDVMMTAGRFPLLGNPPFGLGEEAAGEVVAAPAGSRFAVGERVTGITAFLEGWGGYAEYAYLREESTMRVPAGMTDEEAAGFPIAFRTAYAGLVERAPVEAGQTLLVLGAAGSSGGAALQLGKALGATVIAVAGSQEKLDLCTRFGADHPINHRTEDLPSRIADLTGGRGADVVFDPVGGDTASAALRGIARNGRIVLIGLASGRPVALDAMDLLLRNYSAVGVLATPVSPEAEAAAWGRLAELAGDRRISVPLGRVYDFAEVPRMIAEQSAPGAGKSVVRLP</sequence>
<dbReference type="Gene3D" id="3.90.180.10">
    <property type="entry name" value="Medium-chain alcohol dehydrogenases, catalytic domain"/>
    <property type="match status" value="1"/>
</dbReference>
<dbReference type="Pfam" id="PF08240">
    <property type="entry name" value="ADH_N"/>
    <property type="match status" value="1"/>
</dbReference>
<dbReference type="EMBL" id="JAINZZ010000041">
    <property type="protein sequence ID" value="MBY8881081.1"/>
    <property type="molecule type" value="Genomic_DNA"/>
</dbReference>
<evidence type="ECO:0000313" key="2">
    <source>
        <dbReference type="EMBL" id="MBY8881081.1"/>
    </source>
</evidence>
<dbReference type="PANTHER" id="PTHR43677">
    <property type="entry name" value="SHORT-CHAIN DEHYDROGENASE/REDUCTASE"/>
    <property type="match status" value="1"/>
</dbReference>
<dbReference type="InterPro" id="IPR020843">
    <property type="entry name" value="ER"/>
</dbReference>
<comment type="caution">
    <text evidence="2">The sequence shown here is derived from an EMBL/GenBank/DDBJ whole genome shotgun (WGS) entry which is preliminary data.</text>
</comment>
<reference evidence="2 3" key="1">
    <citation type="submission" date="2021-08" db="EMBL/GenBank/DDBJ databases">
        <title>WGS of actinomycetes from Thailand.</title>
        <authorList>
            <person name="Thawai C."/>
        </authorList>
    </citation>
    <scope>NUCLEOTIDE SEQUENCE [LARGE SCALE GENOMIC DNA]</scope>
    <source>
        <strain evidence="2 3">PLK6-54</strain>
    </source>
</reference>
<organism evidence="2 3">
    <name type="scientific">Actinacidiphila acidipaludis</name>
    <dbReference type="NCBI Taxonomy" id="2873382"/>
    <lineage>
        <taxon>Bacteria</taxon>
        <taxon>Bacillati</taxon>
        <taxon>Actinomycetota</taxon>
        <taxon>Actinomycetes</taxon>
        <taxon>Kitasatosporales</taxon>
        <taxon>Streptomycetaceae</taxon>
        <taxon>Actinacidiphila</taxon>
    </lineage>
</organism>